<dbReference type="EMBL" id="KZ819731">
    <property type="protein sequence ID" value="PWN53318.1"/>
    <property type="molecule type" value="Genomic_DNA"/>
</dbReference>
<name>A0ACD0P5A0_9BASI</name>
<evidence type="ECO:0000313" key="2">
    <source>
        <dbReference type="Proteomes" id="UP000245626"/>
    </source>
</evidence>
<organism evidence="1 2">
    <name type="scientific">Violaceomyces palustris</name>
    <dbReference type="NCBI Taxonomy" id="1673888"/>
    <lineage>
        <taxon>Eukaryota</taxon>
        <taxon>Fungi</taxon>
        <taxon>Dikarya</taxon>
        <taxon>Basidiomycota</taxon>
        <taxon>Ustilaginomycotina</taxon>
        <taxon>Ustilaginomycetes</taxon>
        <taxon>Violaceomycetales</taxon>
        <taxon>Violaceomycetaceae</taxon>
        <taxon>Violaceomyces</taxon>
    </lineage>
</organism>
<accession>A0ACD0P5A0</accession>
<gene>
    <name evidence="1" type="ORF">IE53DRAFT_186257</name>
</gene>
<reference evidence="1 2" key="1">
    <citation type="journal article" date="2018" name="Mol. Biol. Evol.">
        <title>Broad Genomic Sampling Reveals a Smut Pathogenic Ancestry of the Fungal Clade Ustilaginomycotina.</title>
        <authorList>
            <person name="Kijpornyongpan T."/>
            <person name="Mondo S.J."/>
            <person name="Barry K."/>
            <person name="Sandor L."/>
            <person name="Lee J."/>
            <person name="Lipzen A."/>
            <person name="Pangilinan J."/>
            <person name="LaButti K."/>
            <person name="Hainaut M."/>
            <person name="Henrissat B."/>
            <person name="Grigoriev I.V."/>
            <person name="Spatafora J.W."/>
            <person name="Aime M.C."/>
        </authorList>
    </citation>
    <scope>NUCLEOTIDE SEQUENCE [LARGE SCALE GENOMIC DNA]</scope>
    <source>
        <strain evidence="1 2">SA 807</strain>
    </source>
</reference>
<protein>
    <submittedName>
        <fullName evidence="1">Subtilisin-like protein</fullName>
    </submittedName>
</protein>
<evidence type="ECO:0000313" key="1">
    <source>
        <dbReference type="EMBL" id="PWN53318.1"/>
    </source>
</evidence>
<sequence>MNFKSFVSLALLVAGMAAAAPSSSFMPIKESVAIPRGWVERAPAPEDHTLSLRINIKQRDGEALVRHLTEISDPLHERYGQHLSQVEVRELLSPEEESVSVVKRWLLEHGIDADSTSQGLAKRDPNVGDSILVNVPVHKARDMLGADFSVYQHERSGELVVRTTKYHLPEHVARHVDFVGGTTYFSTVGSLKKPASFELMPEGWEPTDSDLQSDALFKTVNAATSAPVECNTDSVTADCLRKLYGTSSYVPQVPNSQTIGVAGFLKEWANYADLKEFLQVERPDGANGTFDVVLLNGGQNPQNRTQAGGEANLDIQTVVGQTYPIKTTYFSTGGSPPFKADQNTPTNSNEPYYEFFSYLLGLSDAKLPSVISISYGDDEQTVPKDYADKVCQQIAALGTRGVTVISASGDNGVGSDGTCYTNDGKNTYGFLPSFPASCPYITSVGATQSFSPEVAVDTSIAGFYSGGGFSNYYQRPSYADAAQSAYATKQASSFKGLFNTTGRGYPDVAAQGSKFLIRYQARWVKIGGTSASVPLFSSIVGLLNDDRKAKGKSTLGFLNPLIYSKLAGSAGLNDITSGSSAGCDTNGFPAASGWDAVTGFGTPNFQALRTLTALSRPFQVAKRAVESLRYEEKKKGKGRNASVRGNSDDSVVEDLYSLLYLCTAKSIAYKPNLASSACVVTSI</sequence>
<keyword evidence="2" id="KW-1185">Reference proteome</keyword>
<dbReference type="Proteomes" id="UP000245626">
    <property type="component" value="Unassembled WGS sequence"/>
</dbReference>
<proteinExistence type="predicted"/>